<dbReference type="RefSeq" id="WP_377043652.1">
    <property type="nucleotide sequence ID" value="NZ_JBHLUN010000005.1"/>
</dbReference>
<organism evidence="2 3">
    <name type="scientific">Roseomonas elaeocarpi</name>
    <dbReference type="NCBI Taxonomy" id="907779"/>
    <lineage>
        <taxon>Bacteria</taxon>
        <taxon>Pseudomonadati</taxon>
        <taxon>Pseudomonadota</taxon>
        <taxon>Alphaproteobacteria</taxon>
        <taxon>Acetobacterales</taxon>
        <taxon>Roseomonadaceae</taxon>
        <taxon>Roseomonas</taxon>
    </lineage>
</organism>
<accession>A0ABV6JRF3</accession>
<feature type="region of interest" description="Disordered" evidence="1">
    <location>
        <begin position="144"/>
        <end position="180"/>
    </location>
</feature>
<proteinExistence type="predicted"/>
<comment type="caution">
    <text evidence="2">The sequence shown here is derived from an EMBL/GenBank/DDBJ whole genome shotgun (WGS) entry which is preliminary data.</text>
</comment>
<dbReference type="Proteomes" id="UP001589865">
    <property type="component" value="Unassembled WGS sequence"/>
</dbReference>
<keyword evidence="3" id="KW-1185">Reference proteome</keyword>
<dbReference type="EMBL" id="JBHLUN010000005">
    <property type="protein sequence ID" value="MFC0407920.1"/>
    <property type="molecule type" value="Genomic_DNA"/>
</dbReference>
<protein>
    <recommendedName>
        <fullName evidence="4">Phage tail protein</fullName>
    </recommendedName>
</protein>
<evidence type="ECO:0008006" key="4">
    <source>
        <dbReference type="Google" id="ProtNLM"/>
    </source>
</evidence>
<dbReference type="Pfam" id="PF23840">
    <property type="entry name" value="Phage_tail_terminator"/>
    <property type="match status" value="1"/>
</dbReference>
<sequence length="180" mass="19703">MNIDAVILQLRTYAPIFGGRVAGAASYAMASDQVWMAQPAAYVIPLADEASPNQNQTGLYQEVTEKVGVIIDLANKEDRRGQDAAGQVVDEYRRAVLAALLRWRPDPTAQTMGFRYDGSGLLQVTRAWLRWQFDFAIETTITDSDGWQPPSDPLTEIRGTVTDQTTGAVSIDSRANPAQA</sequence>
<dbReference type="InterPro" id="IPR056912">
    <property type="entry name" value="Phage_JBD30_tail_term-like"/>
</dbReference>
<evidence type="ECO:0000313" key="2">
    <source>
        <dbReference type="EMBL" id="MFC0407920.1"/>
    </source>
</evidence>
<gene>
    <name evidence="2" type="ORF">ACFFGY_06635</name>
</gene>
<name>A0ABV6JRF3_9PROT</name>
<evidence type="ECO:0000256" key="1">
    <source>
        <dbReference type="SAM" id="MobiDB-lite"/>
    </source>
</evidence>
<evidence type="ECO:0000313" key="3">
    <source>
        <dbReference type="Proteomes" id="UP001589865"/>
    </source>
</evidence>
<reference evidence="2 3" key="1">
    <citation type="submission" date="2024-09" db="EMBL/GenBank/DDBJ databases">
        <authorList>
            <person name="Sun Q."/>
            <person name="Mori K."/>
        </authorList>
    </citation>
    <scope>NUCLEOTIDE SEQUENCE [LARGE SCALE GENOMIC DNA]</scope>
    <source>
        <strain evidence="2 3">TBRC 5777</strain>
    </source>
</reference>